<feature type="region of interest" description="Disordered" evidence="1">
    <location>
        <begin position="223"/>
        <end position="256"/>
    </location>
</feature>
<evidence type="ECO:0000256" key="1">
    <source>
        <dbReference type="SAM" id="MobiDB-lite"/>
    </source>
</evidence>
<reference evidence="3 4" key="1">
    <citation type="submission" date="2024-02" db="EMBL/GenBank/DDBJ databases">
        <title>Chromosome-scale genome assembly of the rough periwinkle Littorina saxatilis.</title>
        <authorList>
            <person name="De Jode A."/>
            <person name="Faria R."/>
            <person name="Formenti G."/>
            <person name="Sims Y."/>
            <person name="Smith T.P."/>
            <person name="Tracey A."/>
            <person name="Wood J.M.D."/>
            <person name="Zagrodzka Z.B."/>
            <person name="Johannesson K."/>
            <person name="Butlin R.K."/>
            <person name="Leder E.H."/>
        </authorList>
    </citation>
    <scope>NUCLEOTIDE SEQUENCE [LARGE SCALE GENOMIC DNA]</scope>
    <source>
        <strain evidence="3">Snail1</strain>
        <tissue evidence="3">Muscle</tissue>
    </source>
</reference>
<feature type="chain" id="PRO_5042965704" evidence="2">
    <location>
        <begin position="17"/>
        <end position="359"/>
    </location>
</feature>
<comment type="caution">
    <text evidence="3">The sequence shown here is derived from an EMBL/GenBank/DDBJ whole genome shotgun (WGS) entry which is preliminary data.</text>
</comment>
<proteinExistence type="predicted"/>
<organism evidence="3 4">
    <name type="scientific">Littorina saxatilis</name>
    <dbReference type="NCBI Taxonomy" id="31220"/>
    <lineage>
        <taxon>Eukaryota</taxon>
        <taxon>Metazoa</taxon>
        <taxon>Spiralia</taxon>
        <taxon>Lophotrochozoa</taxon>
        <taxon>Mollusca</taxon>
        <taxon>Gastropoda</taxon>
        <taxon>Caenogastropoda</taxon>
        <taxon>Littorinimorpha</taxon>
        <taxon>Littorinoidea</taxon>
        <taxon>Littorinidae</taxon>
        <taxon>Littorina</taxon>
    </lineage>
</organism>
<feature type="compositionally biased region" description="Basic and acidic residues" evidence="1">
    <location>
        <begin position="241"/>
        <end position="251"/>
    </location>
</feature>
<dbReference type="Proteomes" id="UP001374579">
    <property type="component" value="Unassembled WGS sequence"/>
</dbReference>
<gene>
    <name evidence="3" type="ORF">V1264_008044</name>
</gene>
<keyword evidence="4" id="KW-1185">Reference proteome</keyword>
<name>A0AAN9G1W7_9CAEN</name>
<feature type="compositionally biased region" description="Basic and acidic residues" evidence="1">
    <location>
        <begin position="335"/>
        <end position="359"/>
    </location>
</feature>
<protein>
    <submittedName>
        <fullName evidence="3">Uncharacterized protein</fullName>
    </submittedName>
</protein>
<feature type="compositionally biased region" description="Low complexity" evidence="1">
    <location>
        <begin position="309"/>
        <end position="322"/>
    </location>
</feature>
<accession>A0AAN9G1W7</accession>
<feature type="region of interest" description="Disordered" evidence="1">
    <location>
        <begin position="306"/>
        <end position="325"/>
    </location>
</feature>
<dbReference type="EMBL" id="JBAMIC010000021">
    <property type="protein sequence ID" value="KAK7092268.1"/>
    <property type="molecule type" value="Genomic_DNA"/>
</dbReference>
<evidence type="ECO:0000256" key="2">
    <source>
        <dbReference type="SAM" id="SignalP"/>
    </source>
</evidence>
<evidence type="ECO:0000313" key="4">
    <source>
        <dbReference type="Proteomes" id="UP001374579"/>
    </source>
</evidence>
<feature type="compositionally biased region" description="Low complexity" evidence="1">
    <location>
        <begin position="227"/>
        <end position="238"/>
    </location>
</feature>
<feature type="region of interest" description="Disordered" evidence="1">
    <location>
        <begin position="330"/>
        <end position="359"/>
    </location>
</feature>
<evidence type="ECO:0000313" key="3">
    <source>
        <dbReference type="EMBL" id="KAK7092268.1"/>
    </source>
</evidence>
<keyword evidence="2" id="KW-0732">Signal</keyword>
<dbReference type="AlphaFoldDB" id="A0AAN9G1W7"/>
<feature type="signal peptide" evidence="2">
    <location>
        <begin position="1"/>
        <end position="16"/>
    </location>
</feature>
<sequence>MALSWTVAVLVMYTRAALDFPILLAFCPLFRAECRLLVTLIHLHVCTLCHPTVLHKVLPRSVTPDINPKLPASLSGTNGGTAEYSFPAATKLSSSYSSSSSSSCLGNVYKPPPLEPVEEGVEEATQTRDRLFLTFEEQPSSGSSKKGALSASTRKKKKSTIKVLNRFVWDEQFNGRSATPSMTTVMMIAESLDSAPSRQPSFLFTIPHGIAPAFKRKRKVNPTPFISLQTPSPQSSSLEDAPPRKTVRTEEVAGTSTQTDVLIMHEVAKRSSPCLLQRAPSPSATKDLDLPGGTQAQAIVSASLPHTGSGPAAFPSVSSPASTRRAVVPCIAEEETPRGDVSDKSSIRSQGGREKTGED</sequence>